<accession>A0AAV2Z630</accession>
<dbReference type="GO" id="GO:0008270">
    <property type="term" value="F:zinc ion binding"/>
    <property type="evidence" value="ECO:0007669"/>
    <property type="project" value="UniProtKB-KW"/>
</dbReference>
<protein>
    <recommendedName>
        <fullName evidence="2">SWIM-type domain-containing protein</fullName>
    </recommendedName>
</protein>
<keyword evidence="4" id="KW-1185">Reference proteome</keyword>
<dbReference type="EMBL" id="DAKRPA010000036">
    <property type="protein sequence ID" value="DBA02137.1"/>
    <property type="molecule type" value="Genomic_DNA"/>
</dbReference>
<proteinExistence type="predicted"/>
<feature type="domain" description="SWIM-type" evidence="2">
    <location>
        <begin position="211"/>
        <end position="235"/>
    </location>
</feature>
<keyword evidence="1" id="KW-0479">Metal-binding</keyword>
<comment type="caution">
    <text evidence="3">The sequence shown here is derived from an EMBL/GenBank/DDBJ whole genome shotgun (WGS) entry which is preliminary data.</text>
</comment>
<keyword evidence="1" id="KW-0863">Zinc-finger</keyword>
<dbReference type="PANTHER" id="PTHR31569">
    <property type="entry name" value="SWIM-TYPE DOMAIN-CONTAINING PROTEIN"/>
    <property type="match status" value="1"/>
</dbReference>
<name>A0AAV2Z630_9STRA</name>
<sequence>MLLCQYHVIAYLEGHVSERFVGTVEQRAELKDIFGLLVKAPTKQKFDEAETLLLERCGGLQAHPLYAYYDTIWRSIKEEWAAHLRSDVQNLGNHTNNRIESKWRKVEDLLGPKVTINEAIATLAMLQSWCEEEYVTKLGRIGTRVPPHEDQGSVEICRLFSTISVHAYKKTSAEYRAADESKYRIRDLRELDRPLKENAIQLQCVSDDRTYTFLLSDFACTCWFYSAMLLPCRHVTWFDGT</sequence>
<evidence type="ECO:0000259" key="2">
    <source>
        <dbReference type="PROSITE" id="PS50966"/>
    </source>
</evidence>
<evidence type="ECO:0000313" key="3">
    <source>
        <dbReference type="EMBL" id="DBA02137.1"/>
    </source>
</evidence>
<dbReference type="PANTHER" id="PTHR31569:SF4">
    <property type="entry name" value="SWIM-TYPE DOMAIN-CONTAINING PROTEIN"/>
    <property type="match status" value="1"/>
</dbReference>
<keyword evidence="1" id="KW-0862">Zinc</keyword>
<reference evidence="3" key="2">
    <citation type="journal article" date="2023" name="Microbiol Resour">
        <title>Decontamination and Annotation of the Draft Genome Sequence of the Oomycete Lagenidium giganteum ARSEF 373.</title>
        <authorList>
            <person name="Morgan W.R."/>
            <person name="Tartar A."/>
        </authorList>
    </citation>
    <scope>NUCLEOTIDE SEQUENCE</scope>
    <source>
        <strain evidence="3">ARSEF 373</strain>
    </source>
</reference>
<dbReference type="AlphaFoldDB" id="A0AAV2Z630"/>
<dbReference type="PROSITE" id="PS50966">
    <property type="entry name" value="ZF_SWIM"/>
    <property type="match status" value="1"/>
</dbReference>
<organism evidence="3 4">
    <name type="scientific">Lagenidium giganteum</name>
    <dbReference type="NCBI Taxonomy" id="4803"/>
    <lineage>
        <taxon>Eukaryota</taxon>
        <taxon>Sar</taxon>
        <taxon>Stramenopiles</taxon>
        <taxon>Oomycota</taxon>
        <taxon>Peronosporomycetes</taxon>
        <taxon>Pythiales</taxon>
        <taxon>Pythiaceae</taxon>
    </lineage>
</organism>
<evidence type="ECO:0000313" key="4">
    <source>
        <dbReference type="Proteomes" id="UP001146120"/>
    </source>
</evidence>
<dbReference type="Proteomes" id="UP001146120">
    <property type="component" value="Unassembled WGS sequence"/>
</dbReference>
<reference evidence="3" key="1">
    <citation type="submission" date="2022-11" db="EMBL/GenBank/DDBJ databases">
        <authorList>
            <person name="Morgan W.R."/>
            <person name="Tartar A."/>
        </authorList>
    </citation>
    <scope>NUCLEOTIDE SEQUENCE</scope>
    <source>
        <strain evidence="3">ARSEF 373</strain>
    </source>
</reference>
<dbReference type="InterPro" id="IPR052579">
    <property type="entry name" value="Zinc_finger_SWIM"/>
</dbReference>
<evidence type="ECO:0000256" key="1">
    <source>
        <dbReference type="PROSITE-ProRule" id="PRU00325"/>
    </source>
</evidence>
<dbReference type="InterPro" id="IPR007527">
    <property type="entry name" value="Znf_SWIM"/>
</dbReference>
<gene>
    <name evidence="3" type="ORF">N0F65_011204</name>
</gene>